<feature type="domain" description="Reverse transcriptase zinc-binding" evidence="1">
    <location>
        <begin position="55"/>
        <end position="99"/>
    </location>
</feature>
<organism evidence="2 3">
    <name type="scientific">Tagetes erecta</name>
    <name type="common">African marigold</name>
    <dbReference type="NCBI Taxonomy" id="13708"/>
    <lineage>
        <taxon>Eukaryota</taxon>
        <taxon>Viridiplantae</taxon>
        <taxon>Streptophyta</taxon>
        <taxon>Embryophyta</taxon>
        <taxon>Tracheophyta</taxon>
        <taxon>Spermatophyta</taxon>
        <taxon>Magnoliopsida</taxon>
        <taxon>eudicotyledons</taxon>
        <taxon>Gunneridae</taxon>
        <taxon>Pentapetalae</taxon>
        <taxon>asterids</taxon>
        <taxon>campanulids</taxon>
        <taxon>Asterales</taxon>
        <taxon>Asteraceae</taxon>
        <taxon>Asteroideae</taxon>
        <taxon>Heliantheae alliance</taxon>
        <taxon>Tageteae</taxon>
        <taxon>Tagetes</taxon>
    </lineage>
</organism>
<gene>
    <name evidence="2" type="ORF">QVD17_30511</name>
</gene>
<evidence type="ECO:0000313" key="2">
    <source>
        <dbReference type="EMBL" id="KAK1414756.1"/>
    </source>
</evidence>
<dbReference type="AlphaFoldDB" id="A0AAD8K4A9"/>
<dbReference type="Pfam" id="PF13966">
    <property type="entry name" value="zf-RVT"/>
    <property type="match status" value="1"/>
</dbReference>
<proteinExistence type="predicted"/>
<sequence>MSLMDSVDKVYMGSSFTWPDDLVRLYPSLLCISIPFTANDMDVVQWREGNVLSDFSTSLAWDAIRVKEGKVDWADCVWFPQCISKHAFNMWLICHAWLALVVKSKKKGGVKKKKR</sequence>
<reference evidence="2" key="1">
    <citation type="journal article" date="2023" name="bioRxiv">
        <title>Improved chromosome-level genome assembly for marigold (Tagetes erecta).</title>
        <authorList>
            <person name="Jiang F."/>
            <person name="Yuan L."/>
            <person name="Wang S."/>
            <person name="Wang H."/>
            <person name="Xu D."/>
            <person name="Wang A."/>
            <person name="Fan W."/>
        </authorList>
    </citation>
    <scope>NUCLEOTIDE SEQUENCE</scope>
    <source>
        <strain evidence="2">WSJ</strain>
        <tissue evidence="2">Leaf</tissue>
    </source>
</reference>
<dbReference type="Proteomes" id="UP001229421">
    <property type="component" value="Unassembled WGS sequence"/>
</dbReference>
<name>A0AAD8K4A9_TARER</name>
<accession>A0AAD8K4A9</accession>
<dbReference type="EMBL" id="JAUHHV010000008">
    <property type="protein sequence ID" value="KAK1414756.1"/>
    <property type="molecule type" value="Genomic_DNA"/>
</dbReference>
<evidence type="ECO:0000259" key="1">
    <source>
        <dbReference type="Pfam" id="PF13966"/>
    </source>
</evidence>
<protein>
    <recommendedName>
        <fullName evidence="1">Reverse transcriptase zinc-binding domain-containing protein</fullName>
    </recommendedName>
</protein>
<keyword evidence="3" id="KW-1185">Reference proteome</keyword>
<dbReference type="InterPro" id="IPR026960">
    <property type="entry name" value="RVT-Znf"/>
</dbReference>
<evidence type="ECO:0000313" key="3">
    <source>
        <dbReference type="Proteomes" id="UP001229421"/>
    </source>
</evidence>
<comment type="caution">
    <text evidence="2">The sequence shown here is derived from an EMBL/GenBank/DDBJ whole genome shotgun (WGS) entry which is preliminary data.</text>
</comment>